<dbReference type="GO" id="GO:0005886">
    <property type="term" value="C:plasma membrane"/>
    <property type="evidence" value="ECO:0007669"/>
    <property type="project" value="UniProtKB-SubCell"/>
</dbReference>
<dbReference type="Proteomes" id="UP000196581">
    <property type="component" value="Unassembled WGS sequence"/>
</dbReference>
<feature type="transmembrane region" description="Helical" evidence="11">
    <location>
        <begin position="372"/>
        <end position="393"/>
    </location>
</feature>
<accession>A0A1X6X6U9</accession>
<dbReference type="PANTHER" id="PTHR43528:SF1">
    <property type="entry name" value="ALPHA-KETOGLUTARATE PERMEASE"/>
    <property type="match status" value="1"/>
</dbReference>
<keyword evidence="7 11" id="KW-1133">Transmembrane helix</keyword>
<evidence type="ECO:0000256" key="5">
    <source>
        <dbReference type="ARBA" id="ARBA00022692"/>
    </source>
</evidence>
<dbReference type="AlphaFoldDB" id="A0A1X6X6U9"/>
<feature type="transmembrane region" description="Helical" evidence="11">
    <location>
        <begin position="279"/>
        <end position="298"/>
    </location>
</feature>
<feature type="transmembrane region" description="Helical" evidence="11">
    <location>
        <begin position="166"/>
        <end position="184"/>
    </location>
</feature>
<evidence type="ECO:0000256" key="2">
    <source>
        <dbReference type="ARBA" id="ARBA00008240"/>
    </source>
</evidence>
<feature type="transmembrane region" description="Helical" evidence="11">
    <location>
        <begin position="405"/>
        <end position="423"/>
    </location>
</feature>
<evidence type="ECO:0000256" key="8">
    <source>
        <dbReference type="ARBA" id="ARBA00023136"/>
    </source>
</evidence>
<evidence type="ECO:0000256" key="9">
    <source>
        <dbReference type="ARBA" id="ARBA00037295"/>
    </source>
</evidence>
<dbReference type="InterPro" id="IPR005828">
    <property type="entry name" value="MFS_sugar_transport-like"/>
</dbReference>
<evidence type="ECO:0000256" key="11">
    <source>
        <dbReference type="SAM" id="Phobius"/>
    </source>
</evidence>
<keyword evidence="5 11" id="KW-0812">Transmembrane</keyword>
<feature type="transmembrane region" description="Helical" evidence="11">
    <location>
        <begin position="243"/>
        <end position="267"/>
    </location>
</feature>
<dbReference type="PROSITE" id="PS00216">
    <property type="entry name" value="SUGAR_TRANSPORT_1"/>
    <property type="match status" value="1"/>
</dbReference>
<keyword evidence="14" id="KW-1185">Reference proteome</keyword>
<proteinExistence type="inferred from homology"/>
<dbReference type="SUPFAM" id="SSF103473">
    <property type="entry name" value="MFS general substrate transporter"/>
    <property type="match status" value="1"/>
</dbReference>
<dbReference type="FunFam" id="1.20.1250.20:FF:000001">
    <property type="entry name" value="Dicarboxylate MFS transporter"/>
    <property type="match status" value="1"/>
</dbReference>
<dbReference type="InterPro" id="IPR051084">
    <property type="entry name" value="H+-coupled_symporters"/>
</dbReference>
<evidence type="ECO:0000259" key="12">
    <source>
        <dbReference type="PROSITE" id="PS50850"/>
    </source>
</evidence>
<feature type="transmembrane region" description="Helical" evidence="11">
    <location>
        <begin position="90"/>
        <end position="114"/>
    </location>
</feature>
<keyword evidence="4" id="KW-1003">Cell membrane</keyword>
<feature type="transmembrane region" description="Helical" evidence="11">
    <location>
        <begin position="335"/>
        <end position="360"/>
    </location>
</feature>
<comment type="function">
    <text evidence="9">May be a proton symporter involved in the uptake of osmolytes such as proline and glycine betaine.</text>
</comment>
<evidence type="ECO:0000256" key="1">
    <source>
        <dbReference type="ARBA" id="ARBA00004651"/>
    </source>
</evidence>
<keyword evidence="3" id="KW-0813">Transport</keyword>
<feature type="transmembrane region" description="Helical" evidence="11">
    <location>
        <begin position="30"/>
        <end position="49"/>
    </location>
</feature>
<dbReference type="PROSITE" id="PS00217">
    <property type="entry name" value="SUGAR_TRANSPORT_2"/>
    <property type="match status" value="1"/>
</dbReference>
<dbReference type="InterPro" id="IPR020846">
    <property type="entry name" value="MFS_dom"/>
</dbReference>
<dbReference type="Pfam" id="PF00083">
    <property type="entry name" value="Sugar_tr"/>
    <property type="match status" value="2"/>
</dbReference>
<evidence type="ECO:0000313" key="13">
    <source>
        <dbReference type="EMBL" id="SLM94020.1"/>
    </source>
</evidence>
<organism evidence="13 14">
    <name type="scientific">Brevibacterium yomogidense</name>
    <dbReference type="NCBI Taxonomy" id="946573"/>
    <lineage>
        <taxon>Bacteria</taxon>
        <taxon>Bacillati</taxon>
        <taxon>Actinomycetota</taxon>
        <taxon>Actinomycetes</taxon>
        <taxon>Micrococcales</taxon>
        <taxon>Brevibacteriaceae</taxon>
        <taxon>Brevibacterium</taxon>
    </lineage>
</organism>
<dbReference type="RefSeq" id="WP_087005081.1">
    <property type="nucleotide sequence ID" value="NZ_FWFF01000004.1"/>
</dbReference>
<comment type="subcellular location">
    <subcellularLocation>
        <location evidence="1">Cell membrane</location>
        <topology evidence="1">Multi-pass membrane protein</topology>
    </subcellularLocation>
</comment>
<evidence type="ECO:0000256" key="10">
    <source>
        <dbReference type="ARBA" id="ARBA00039918"/>
    </source>
</evidence>
<gene>
    <name evidence="13" type="ORF">FM105_03960</name>
</gene>
<keyword evidence="8 11" id="KW-0472">Membrane</keyword>
<dbReference type="GO" id="GO:0015293">
    <property type="term" value="F:symporter activity"/>
    <property type="evidence" value="ECO:0007669"/>
    <property type="project" value="UniProtKB-KW"/>
</dbReference>
<dbReference type="Gene3D" id="1.20.1250.20">
    <property type="entry name" value="MFS general substrate transporter like domains"/>
    <property type="match status" value="2"/>
</dbReference>
<protein>
    <recommendedName>
        <fullName evidence="10">Putative proline/betaine transporter</fullName>
    </recommendedName>
</protein>
<evidence type="ECO:0000313" key="14">
    <source>
        <dbReference type="Proteomes" id="UP000196581"/>
    </source>
</evidence>
<comment type="similarity">
    <text evidence="2">Belongs to the major facilitator superfamily. Metabolite:H+ Symporter (MHS) family (TC 2.A.1.6) family.</text>
</comment>
<dbReference type="EMBL" id="FWFF01000004">
    <property type="protein sequence ID" value="SLM94020.1"/>
    <property type="molecule type" value="Genomic_DNA"/>
</dbReference>
<reference evidence="14" key="1">
    <citation type="submission" date="2017-02" db="EMBL/GenBank/DDBJ databases">
        <authorList>
            <person name="Dridi B."/>
        </authorList>
    </citation>
    <scope>NUCLEOTIDE SEQUENCE [LARGE SCALE GENOMIC DNA]</scope>
    <source>
        <strain evidence="14">B Co 03.10</strain>
    </source>
</reference>
<dbReference type="InterPro" id="IPR036259">
    <property type="entry name" value="MFS_trans_sf"/>
</dbReference>
<evidence type="ECO:0000256" key="6">
    <source>
        <dbReference type="ARBA" id="ARBA00022847"/>
    </source>
</evidence>
<feature type="transmembrane region" description="Helical" evidence="11">
    <location>
        <begin position="120"/>
        <end position="145"/>
    </location>
</feature>
<feature type="transmembrane region" description="Helical" evidence="11">
    <location>
        <begin position="55"/>
        <end position="78"/>
    </location>
</feature>
<feature type="transmembrane region" description="Helical" evidence="11">
    <location>
        <begin position="190"/>
        <end position="211"/>
    </location>
</feature>
<evidence type="ECO:0000256" key="4">
    <source>
        <dbReference type="ARBA" id="ARBA00022475"/>
    </source>
</evidence>
<sequence length="433" mass="45411">MSTAPTELKVDRTKAKKAALAGGVGTLIEYYDFGVYGFLSIYIAPLFFISDNPAVPLLATLAVFGVAYVARPFGGIFFGTLGDKVGRKSALVLSVILMGVASSVLGLLPTYAAVGVLAPILLVLVRLVQGFSAGGEIGGSATYIAESAPPNRRGMFGSFTPIGSTLGFSVAAAVVGLTTLIVGADNMAAWGWRIPFLISILLTAVCLVIRLRLEDTDTVRELAATDQKASNPFWTVVKNHPLAVLRVVGIAIATNGTGYVGLTYFSVYLINDVGYSPQTIHWISALGIALACLTYPLSGLWSDIVGRKKVFAAGCIGYLVLTYPMLYVLGLGNSLIVVLLVYVVYIGLNGVLQVPAFPLFTELFPGKVRYSGVALGFNVGTIIAGGTAPYIAAQLVASTGDPVSPAFWVIGVAIVGLATVLTIKETSRMELPK</sequence>
<dbReference type="PROSITE" id="PS50850">
    <property type="entry name" value="MFS"/>
    <property type="match status" value="1"/>
</dbReference>
<feature type="domain" description="Major facilitator superfamily (MFS) profile" evidence="12">
    <location>
        <begin position="18"/>
        <end position="428"/>
    </location>
</feature>
<keyword evidence="6" id="KW-0769">Symport</keyword>
<evidence type="ECO:0000256" key="7">
    <source>
        <dbReference type="ARBA" id="ARBA00022989"/>
    </source>
</evidence>
<dbReference type="InterPro" id="IPR005829">
    <property type="entry name" value="Sugar_transporter_CS"/>
</dbReference>
<evidence type="ECO:0000256" key="3">
    <source>
        <dbReference type="ARBA" id="ARBA00022448"/>
    </source>
</evidence>
<feature type="transmembrane region" description="Helical" evidence="11">
    <location>
        <begin position="310"/>
        <end position="329"/>
    </location>
</feature>
<name>A0A1X6X6U9_9MICO</name>
<dbReference type="PANTHER" id="PTHR43528">
    <property type="entry name" value="ALPHA-KETOGLUTARATE PERMEASE"/>
    <property type="match status" value="1"/>
</dbReference>